<feature type="domain" description="Glutamine amidotransferase type-2" evidence="1">
    <location>
        <begin position="10"/>
        <end position="68"/>
    </location>
</feature>
<comment type="caution">
    <text evidence="2">The sequence shown here is derived from an EMBL/GenBank/DDBJ whole genome shotgun (WGS) entry which is preliminary data.</text>
</comment>
<dbReference type="Proteomes" id="UP001419268">
    <property type="component" value="Unassembled WGS sequence"/>
</dbReference>
<reference evidence="2 3" key="1">
    <citation type="submission" date="2024-01" db="EMBL/GenBank/DDBJ databases">
        <title>Genome assemblies of Stephania.</title>
        <authorList>
            <person name="Yang L."/>
        </authorList>
    </citation>
    <scope>NUCLEOTIDE SEQUENCE [LARGE SCALE GENOMIC DNA]</scope>
    <source>
        <strain evidence="2">JXDWG</strain>
        <tissue evidence="2">Leaf</tissue>
    </source>
</reference>
<keyword evidence="3" id="KW-1185">Reference proteome</keyword>
<proteinExistence type="predicted"/>
<evidence type="ECO:0000259" key="1">
    <source>
        <dbReference type="PROSITE" id="PS51278"/>
    </source>
</evidence>
<sequence length="68" mass="7456">MAVKVCGGGCRVMGVVGWLGWKALEDFGHHLLDILTHRGGFVDGDGVFLSNRVLFIDLLLQRGNGFFH</sequence>
<dbReference type="InterPro" id="IPR017932">
    <property type="entry name" value="GATase_2_dom"/>
</dbReference>
<dbReference type="PROSITE" id="PS51278">
    <property type="entry name" value="GATASE_TYPE_2"/>
    <property type="match status" value="1"/>
</dbReference>
<organism evidence="2 3">
    <name type="scientific">Stephania cephalantha</name>
    <dbReference type="NCBI Taxonomy" id="152367"/>
    <lineage>
        <taxon>Eukaryota</taxon>
        <taxon>Viridiplantae</taxon>
        <taxon>Streptophyta</taxon>
        <taxon>Embryophyta</taxon>
        <taxon>Tracheophyta</taxon>
        <taxon>Spermatophyta</taxon>
        <taxon>Magnoliopsida</taxon>
        <taxon>Ranunculales</taxon>
        <taxon>Menispermaceae</taxon>
        <taxon>Menispermoideae</taxon>
        <taxon>Cissampelideae</taxon>
        <taxon>Stephania</taxon>
    </lineage>
</organism>
<gene>
    <name evidence="2" type="ORF">Scep_030470</name>
</gene>
<evidence type="ECO:0000313" key="2">
    <source>
        <dbReference type="EMBL" id="KAK9083999.1"/>
    </source>
</evidence>
<dbReference type="AlphaFoldDB" id="A0AAP0HED6"/>
<dbReference type="EMBL" id="JBBNAG010000013">
    <property type="protein sequence ID" value="KAK9083999.1"/>
    <property type="molecule type" value="Genomic_DNA"/>
</dbReference>
<protein>
    <recommendedName>
        <fullName evidence="1">Glutamine amidotransferase type-2 domain-containing protein</fullName>
    </recommendedName>
</protein>
<name>A0AAP0HED6_9MAGN</name>
<evidence type="ECO:0000313" key="3">
    <source>
        <dbReference type="Proteomes" id="UP001419268"/>
    </source>
</evidence>
<accession>A0AAP0HED6</accession>